<accession>A0A1U7YIT0</accession>
<organism evidence="8 9">
    <name type="scientific">Nicotiana sylvestris</name>
    <name type="common">Wood tobacco</name>
    <name type="synonym">South American tobacco</name>
    <dbReference type="NCBI Taxonomy" id="4096"/>
    <lineage>
        <taxon>Eukaryota</taxon>
        <taxon>Viridiplantae</taxon>
        <taxon>Streptophyta</taxon>
        <taxon>Embryophyta</taxon>
        <taxon>Tracheophyta</taxon>
        <taxon>Spermatophyta</taxon>
        <taxon>Magnoliopsida</taxon>
        <taxon>eudicotyledons</taxon>
        <taxon>Gunneridae</taxon>
        <taxon>Pentapetalae</taxon>
        <taxon>asterids</taxon>
        <taxon>lamiids</taxon>
        <taxon>Solanales</taxon>
        <taxon>Solanaceae</taxon>
        <taxon>Nicotianoideae</taxon>
        <taxon>Nicotianeae</taxon>
        <taxon>Nicotiana</taxon>
    </lineage>
</organism>
<name>A0A1U7YIT0_NICSY</name>
<reference evidence="8" key="1">
    <citation type="journal article" date="2013" name="Genome Biol.">
        <title>Reference genomes and transcriptomes of Nicotiana sylvestris and Nicotiana tomentosiformis.</title>
        <authorList>
            <person name="Sierro N."/>
            <person name="Battey J.N."/>
            <person name="Ouadi S."/>
            <person name="Bovet L."/>
            <person name="Goepfert S."/>
            <person name="Bakaher N."/>
            <person name="Peitsch M.C."/>
            <person name="Ivanov N.V."/>
        </authorList>
    </citation>
    <scope>NUCLEOTIDE SEQUENCE [LARGE SCALE GENOMIC DNA]</scope>
</reference>
<dbReference type="Gene3D" id="3.10.20.370">
    <property type="match status" value="1"/>
</dbReference>
<dbReference type="RefSeq" id="XP_009799169.1">
    <property type="nucleotide sequence ID" value="XM_009800867.1"/>
</dbReference>
<evidence type="ECO:0000256" key="2">
    <source>
        <dbReference type="ARBA" id="ARBA00022695"/>
    </source>
</evidence>
<evidence type="ECO:0000259" key="7">
    <source>
        <dbReference type="Pfam" id="PF17917"/>
    </source>
</evidence>
<dbReference type="CDD" id="cd09274">
    <property type="entry name" value="RNase_HI_RT_Ty3"/>
    <property type="match status" value="1"/>
</dbReference>
<evidence type="ECO:0000313" key="9">
    <source>
        <dbReference type="RefSeq" id="XP_009799169.1"/>
    </source>
</evidence>
<keyword evidence="5" id="KW-0378">Hydrolase</keyword>
<dbReference type="AlphaFoldDB" id="A0A1U7YIT0"/>
<dbReference type="InterPro" id="IPR043502">
    <property type="entry name" value="DNA/RNA_pol_sf"/>
</dbReference>
<dbReference type="GO" id="GO:0016787">
    <property type="term" value="F:hydrolase activity"/>
    <property type="evidence" value="ECO:0007669"/>
    <property type="project" value="UniProtKB-KW"/>
</dbReference>
<evidence type="ECO:0000313" key="8">
    <source>
        <dbReference type="Proteomes" id="UP000189701"/>
    </source>
</evidence>
<protein>
    <submittedName>
        <fullName evidence="9">Uncharacterized protein LOC104245276</fullName>
    </submittedName>
</protein>
<evidence type="ECO:0000256" key="5">
    <source>
        <dbReference type="ARBA" id="ARBA00022801"/>
    </source>
</evidence>
<sequence>MEFEHEGRLLTLQGIQSTFKDVQFKSLDKVDRKESRFFMVKVRGDKEEESSASELGGSQEPRPISEVLKQYELVFGEPTQLPPFRVETNACNVGIGAVLMQQGQPIAYLSKGLATQHQSLSIYDKELLALVMAVNKWSQYLTVMPFIVKTDQKALKFLLEQKLHKCNQLKWITKLMRYDFEIEYKNVKENKAADAPSRLPLVELSAMTLSTVKTELLEAIMKSWELDEELKSTIQALKDRSSNDKGYTFIHGQLRKNGKLVVGPDLPLRKEIL</sequence>
<evidence type="ECO:0000256" key="4">
    <source>
        <dbReference type="ARBA" id="ARBA00022759"/>
    </source>
</evidence>
<dbReference type="Pfam" id="PF17917">
    <property type="entry name" value="RT_RNaseH"/>
    <property type="match status" value="1"/>
</dbReference>
<dbReference type="SUPFAM" id="SSF56672">
    <property type="entry name" value="DNA/RNA polymerases"/>
    <property type="match status" value="1"/>
</dbReference>
<evidence type="ECO:0000256" key="1">
    <source>
        <dbReference type="ARBA" id="ARBA00022679"/>
    </source>
</evidence>
<keyword evidence="6" id="KW-0695">RNA-directed DNA polymerase</keyword>
<feature type="domain" description="Reverse transcriptase RNase H-like" evidence="7">
    <location>
        <begin position="83"/>
        <end position="178"/>
    </location>
</feature>
<keyword evidence="2" id="KW-0548">Nucleotidyltransferase</keyword>
<gene>
    <name evidence="9" type="primary">LOC104245276</name>
</gene>
<evidence type="ECO:0000256" key="6">
    <source>
        <dbReference type="ARBA" id="ARBA00022918"/>
    </source>
</evidence>
<dbReference type="InterPro" id="IPR041373">
    <property type="entry name" value="RT_RNaseH"/>
</dbReference>
<dbReference type="PANTHER" id="PTHR37984:SF5">
    <property type="entry name" value="PROTEIN NYNRIN-LIKE"/>
    <property type="match status" value="1"/>
</dbReference>
<proteinExistence type="predicted"/>
<keyword evidence="1" id="KW-0808">Transferase</keyword>
<reference evidence="9" key="2">
    <citation type="submission" date="2025-08" db="UniProtKB">
        <authorList>
            <consortium name="RefSeq"/>
        </authorList>
    </citation>
    <scope>IDENTIFICATION</scope>
    <source>
        <tissue evidence="9">Leaf</tissue>
    </source>
</reference>
<dbReference type="Proteomes" id="UP000189701">
    <property type="component" value="Unplaced"/>
</dbReference>
<dbReference type="PANTHER" id="PTHR37984">
    <property type="entry name" value="PROTEIN CBG26694"/>
    <property type="match status" value="1"/>
</dbReference>
<dbReference type="GO" id="GO:0003964">
    <property type="term" value="F:RNA-directed DNA polymerase activity"/>
    <property type="evidence" value="ECO:0007669"/>
    <property type="project" value="UniProtKB-KW"/>
</dbReference>
<keyword evidence="3" id="KW-0540">Nuclease</keyword>
<dbReference type="InterPro" id="IPR050951">
    <property type="entry name" value="Retrovirus_Pol_polyprotein"/>
</dbReference>
<keyword evidence="4" id="KW-0255">Endonuclease</keyword>
<evidence type="ECO:0000256" key="3">
    <source>
        <dbReference type="ARBA" id="ARBA00022722"/>
    </source>
</evidence>
<dbReference type="GO" id="GO:0004519">
    <property type="term" value="F:endonuclease activity"/>
    <property type="evidence" value="ECO:0007669"/>
    <property type="project" value="UniProtKB-KW"/>
</dbReference>
<dbReference type="eggNOG" id="KOG0017">
    <property type="taxonomic scope" value="Eukaryota"/>
</dbReference>
<dbReference type="STRING" id="4096.A0A1U7YIT0"/>
<keyword evidence="8" id="KW-1185">Reference proteome</keyword>